<name>N4WUC2_9BACI</name>
<evidence type="ECO:0000313" key="2">
    <source>
        <dbReference type="EMBL" id="ENH97950.1"/>
    </source>
</evidence>
<gene>
    <name evidence="2" type="ORF">J416_02811</name>
</gene>
<keyword evidence="2" id="KW-0808">Transferase</keyword>
<dbReference type="Proteomes" id="UP000012283">
    <property type="component" value="Unassembled WGS sequence"/>
</dbReference>
<comment type="caution">
    <text evidence="2">The sequence shown here is derived from an EMBL/GenBank/DDBJ whole genome shotgun (WGS) entry which is preliminary data.</text>
</comment>
<feature type="domain" description="Domain X" evidence="1">
    <location>
        <begin position="33"/>
        <end position="104"/>
    </location>
</feature>
<keyword evidence="3" id="KW-1185">Reference proteome</keyword>
<sequence length="134" mass="16075">MTYNMDKRSRSTHSKRLVRTIVQKYGYGEFDRFVSRHRPHLIHYAEASIITIFNHELTDIMSNYQHMLNKSYLQKIFYLAQRSLIKTIAHKRRISAKKVTKRIKGNPERKIIVTQLDQNGIEKEYALLTIRDFY</sequence>
<dbReference type="GO" id="GO:0003964">
    <property type="term" value="F:RNA-directed DNA polymerase activity"/>
    <property type="evidence" value="ECO:0007669"/>
    <property type="project" value="UniProtKB-KW"/>
</dbReference>
<dbReference type="GO" id="GO:0006397">
    <property type="term" value="P:mRNA processing"/>
    <property type="evidence" value="ECO:0007669"/>
    <property type="project" value="InterPro"/>
</dbReference>
<dbReference type="GO" id="GO:0005737">
    <property type="term" value="C:cytoplasm"/>
    <property type="evidence" value="ECO:0007669"/>
    <property type="project" value="UniProtKB-ARBA"/>
</dbReference>
<evidence type="ECO:0000259" key="1">
    <source>
        <dbReference type="Pfam" id="PF01348"/>
    </source>
</evidence>
<reference evidence="2 3" key="1">
    <citation type="submission" date="2013-03" db="EMBL/GenBank/DDBJ databases">
        <title>Draft genome sequence of Gracibacillus halophilus YIM-C55.5, a moderately halophilic and thermophilic organism from the Xiaochaidamu salt lake.</title>
        <authorList>
            <person name="Sugumar T."/>
            <person name="Polireddy D.R."/>
            <person name="Antony A."/>
            <person name="Madhava Y.R."/>
            <person name="Sivakumar N."/>
        </authorList>
    </citation>
    <scope>NUCLEOTIDE SEQUENCE [LARGE SCALE GENOMIC DNA]</scope>
    <source>
        <strain evidence="2 3">YIM-C55.5</strain>
    </source>
</reference>
<keyword evidence="2" id="KW-0695">RNA-directed DNA polymerase</keyword>
<evidence type="ECO:0000313" key="3">
    <source>
        <dbReference type="Proteomes" id="UP000012283"/>
    </source>
</evidence>
<dbReference type="PATRIC" id="fig|1308866.3.peg.571"/>
<dbReference type="AlphaFoldDB" id="N4WUC2"/>
<dbReference type="RefSeq" id="WP_003464241.1">
    <property type="nucleotide sequence ID" value="NZ_APML01000010.1"/>
</dbReference>
<accession>N4WUC2</accession>
<protein>
    <submittedName>
        <fullName evidence="2">RNA-directed DNA polymerase</fullName>
    </submittedName>
</protein>
<dbReference type="Pfam" id="PF01348">
    <property type="entry name" value="Intron_maturas2"/>
    <property type="match status" value="1"/>
</dbReference>
<keyword evidence="2" id="KW-0548">Nucleotidyltransferase</keyword>
<dbReference type="InterPro" id="IPR024937">
    <property type="entry name" value="Domain_X"/>
</dbReference>
<dbReference type="EMBL" id="APML01000010">
    <property type="protein sequence ID" value="ENH97950.1"/>
    <property type="molecule type" value="Genomic_DNA"/>
</dbReference>
<proteinExistence type="predicted"/>
<organism evidence="2 3">
    <name type="scientific">Gracilibacillus halophilus YIM-C55.5</name>
    <dbReference type="NCBI Taxonomy" id="1308866"/>
    <lineage>
        <taxon>Bacteria</taxon>
        <taxon>Bacillati</taxon>
        <taxon>Bacillota</taxon>
        <taxon>Bacilli</taxon>
        <taxon>Bacillales</taxon>
        <taxon>Bacillaceae</taxon>
        <taxon>Gracilibacillus</taxon>
    </lineage>
</organism>